<keyword evidence="1" id="KW-1133">Transmembrane helix</keyword>
<keyword evidence="1" id="KW-0812">Transmembrane</keyword>
<evidence type="ECO:0000313" key="3">
    <source>
        <dbReference type="Proteomes" id="UP001185331"/>
    </source>
</evidence>
<dbReference type="Proteomes" id="UP001185331">
    <property type="component" value="Unassembled WGS sequence"/>
</dbReference>
<proteinExistence type="predicted"/>
<sequence length="117" mass="11687">MPADAVTAHALSCALSTCAPHPLPLGTLTALLSAALVSAAGLHAALRLPLTSQSGALRRRERAGVALVSLSAGTLLFGVLTGSATAFLTGVAGAVLSGALLRGVYPDVADEDDEQLW</sequence>
<keyword evidence="1" id="KW-0472">Membrane</keyword>
<protein>
    <submittedName>
        <fullName evidence="2">Uncharacterized protein</fullName>
    </submittedName>
</protein>
<comment type="caution">
    <text evidence="2">The sequence shown here is derived from an EMBL/GenBank/DDBJ whole genome shotgun (WGS) entry which is preliminary data.</text>
</comment>
<dbReference type="RefSeq" id="WP_309854370.1">
    <property type="nucleotide sequence ID" value="NZ_JAVDQJ010000004.1"/>
</dbReference>
<dbReference type="EMBL" id="JAVDQK010000004">
    <property type="protein sequence ID" value="MDR6218195.1"/>
    <property type="molecule type" value="Genomic_DNA"/>
</dbReference>
<name>A0AAE4BLN7_9DEIO</name>
<evidence type="ECO:0000313" key="2">
    <source>
        <dbReference type="EMBL" id="MDR6218195.1"/>
    </source>
</evidence>
<reference evidence="2" key="1">
    <citation type="submission" date="2023-07" db="EMBL/GenBank/DDBJ databases">
        <title>Sorghum-associated microbial communities from plants grown in Nebraska, USA.</title>
        <authorList>
            <person name="Schachtman D."/>
        </authorList>
    </citation>
    <scope>NUCLEOTIDE SEQUENCE</scope>
    <source>
        <strain evidence="2">BE330</strain>
    </source>
</reference>
<feature type="transmembrane region" description="Helical" evidence="1">
    <location>
        <begin position="62"/>
        <end position="80"/>
    </location>
</feature>
<gene>
    <name evidence="2" type="ORF">J2Y00_001758</name>
</gene>
<accession>A0AAE4BLN7</accession>
<feature type="transmembrane region" description="Helical" evidence="1">
    <location>
        <begin position="30"/>
        <end position="50"/>
    </location>
</feature>
<organism evidence="2 3">
    <name type="scientific">Deinococcus soli</name>
    <name type="common">ex Cha et al. 2016</name>
    <dbReference type="NCBI Taxonomy" id="1309411"/>
    <lineage>
        <taxon>Bacteria</taxon>
        <taxon>Thermotogati</taxon>
        <taxon>Deinococcota</taxon>
        <taxon>Deinococci</taxon>
        <taxon>Deinococcales</taxon>
        <taxon>Deinococcaceae</taxon>
        <taxon>Deinococcus</taxon>
    </lineage>
</organism>
<evidence type="ECO:0000256" key="1">
    <source>
        <dbReference type="SAM" id="Phobius"/>
    </source>
</evidence>
<dbReference type="AlphaFoldDB" id="A0AAE4BLN7"/>